<dbReference type="SMART" id="SM00320">
    <property type="entry name" value="WD40"/>
    <property type="match status" value="4"/>
</dbReference>
<keyword evidence="3" id="KW-0812">Transmembrane</keyword>
<dbReference type="InterPro" id="IPR001680">
    <property type="entry name" value="WD40_rpt"/>
</dbReference>
<dbReference type="PaxDb" id="5691-EAN80368"/>
<dbReference type="PROSITE" id="PS50294">
    <property type="entry name" value="WD_REPEATS_REGION"/>
    <property type="match status" value="1"/>
</dbReference>
<feature type="compositionally biased region" description="Polar residues" evidence="2">
    <location>
        <begin position="161"/>
        <end position="175"/>
    </location>
</feature>
<reference evidence="4 5" key="1">
    <citation type="journal article" date="2005" name="Science">
        <title>Comparative genomics of trypanosomatid parasitic protozoa.</title>
        <authorList>
            <person name="El-Sayed N.M."/>
            <person name="Myler P.J."/>
            <person name="Blandin G."/>
            <person name="Berriman M."/>
            <person name="Crabtree J."/>
            <person name="Aggarwal G."/>
            <person name="Caler E."/>
            <person name="Renauld H."/>
            <person name="Worthey E.A."/>
            <person name="Hertz-Fowler C."/>
            <person name="Ghedin E."/>
            <person name="Peacock C."/>
            <person name="Bartholomeu D.C."/>
            <person name="Haas B.J."/>
            <person name="Tran A.N."/>
            <person name="Wortman J.R."/>
            <person name="Alsmark U.C."/>
            <person name="Angiuoli S."/>
            <person name="Anupama A."/>
            <person name="Badger J."/>
            <person name="Bringaud F."/>
            <person name="Cadag E."/>
            <person name="Carlton J.M."/>
            <person name="Cerqueira G.C."/>
            <person name="Creasy T."/>
            <person name="Delcher A.L."/>
            <person name="Djikeng A."/>
            <person name="Embley T.M."/>
            <person name="Hauser C."/>
            <person name="Ivens A.C."/>
            <person name="Kummerfeld S.K."/>
            <person name="Pereira-Leal J.B."/>
            <person name="Nilsson D."/>
            <person name="Peterson J."/>
            <person name="Salzberg S.L."/>
            <person name="Shallom J."/>
            <person name="Silva J.C."/>
            <person name="Sundaram J."/>
            <person name="Westenberger S."/>
            <person name="White O."/>
            <person name="Melville S.E."/>
            <person name="Donelson J.E."/>
            <person name="Andersson B."/>
            <person name="Stuart K.D."/>
            <person name="Hall N."/>
        </authorList>
    </citation>
    <scope>NUCLEOTIDE SEQUENCE [LARGE SCALE GENOMIC DNA]</scope>
    <source>
        <strain evidence="4 5">927/4 GUTat10.1</strain>
    </source>
</reference>
<feature type="region of interest" description="Disordered" evidence="2">
    <location>
        <begin position="99"/>
        <end position="217"/>
    </location>
</feature>
<dbReference type="InterPro" id="IPR015943">
    <property type="entry name" value="WD40/YVTN_repeat-like_dom_sf"/>
</dbReference>
<feature type="compositionally biased region" description="Polar residues" evidence="2">
    <location>
        <begin position="194"/>
        <end position="203"/>
    </location>
</feature>
<feature type="transmembrane region" description="Helical" evidence="3">
    <location>
        <begin position="21"/>
        <end position="38"/>
    </location>
</feature>
<evidence type="ECO:0000256" key="3">
    <source>
        <dbReference type="SAM" id="Phobius"/>
    </source>
</evidence>
<gene>
    <name evidence="4" type="ORF">Tb11.01.5850</name>
</gene>
<feature type="compositionally biased region" description="Polar residues" evidence="2">
    <location>
        <begin position="984"/>
        <end position="1006"/>
    </location>
</feature>
<keyword evidence="5" id="KW-1185">Reference proteome</keyword>
<feature type="repeat" description="WD" evidence="1">
    <location>
        <begin position="624"/>
        <end position="659"/>
    </location>
</feature>
<dbReference type="RefSeq" id="XP_829480.1">
    <property type="nucleotide sequence ID" value="XM_824387.1"/>
</dbReference>
<sequence>MYECVVKPKGTLLPFLPICRLIRTVVFVLFATICYIGNVRQDKVPLLRHLLSYHFPLSPSGSSRSAVPNIFYKANMTSLNGSKSSAYGTLKFTNRMGTPLPSPSKKLKSAPAATGVPPPPFTLAVGNRTSSTSPRTPVAMGETSVVSSPNGYNPPLPTISDAASGQGTGNGTTNIDGVAYNHSRRRRQRGPTGKASTDNNNTAEVAASSPGAQPSCNSYDSGGTYNSFWSPRATNADVLGWPKVEDHQVPTDDVQLGSHTRRYGGSLGAVPRLSVKVLGMSPLHANLLVARPFVRVWLLDGHTGRNLIKTEFLRSSFGVTHPVDLRCRHTRAPWWGAELLFCVHSSLIEEPSVDPLLLMEVLESGEEAINGVPVPRDGFYPVCWGFLKLRSANGRMNMGKRLNIQMFPFPGRVSVLTRLMQQLPSFLFRSRRGVDGDDIGPLHSQETTEYEMCCASDAVKGNGNTSTPPAIFYTYKRAQNRQVPYAATLLISLRWEDDISYVPSEAHILPSEECFLDQMPVSQDHKPRSTARSAYSGRPWSTEDKSARYGINTTALGRSYLRNEDERVVPPPLVVQSTQIVGKVTCITFAGVESLMALGVTDGADYLIQLRHALVCGAPIFGVCRGHAGHIHSVTFRRDSQLLLSSSSDKTVRVWRLDNFPSATISYQVMIVPCLCTLPHSFPLYDSVFFESVIVTCGFDPRLFVWNYKEFDNQEVETTIEREQYNHSGAAWQPGRVGSVPLSSTNFNITTAGCGVGQVVYETTGDDGVVVRALSASDRGRLWSVDTLGNVLIWHSEDGVTLDGSTQWRIRTRYRFKCPGATKVEVHGDRALVTCEKHPVAYLIDVMSHQLLHTIYMHQKPYIPVVTLLPDGEAFVACTCDGRLLYWECFSGTLCTPLSGYGAIRTHGSPRRIVWSPNQQLAAVLGSWNHSSLARRESHSSFMALTIVGAPREEGNVLLRTDAHSEAKFRSRLISGEASPPLTRVSSAGTSESPLWATSGQPQSSRPVGAMPSSIFESKSSRIDNIVAVWKQLTSRHRCRRSEEPPFTANSGIDKYVAENV</sequence>
<dbReference type="InterPro" id="IPR036322">
    <property type="entry name" value="WD40_repeat_dom_sf"/>
</dbReference>
<keyword evidence="3" id="KW-0472">Membrane</keyword>
<dbReference type="OrthoDB" id="400at2759"/>
<dbReference type="AlphaFoldDB" id="Q382B3"/>
<name>Q382B3_TRYB2</name>
<dbReference type="GO" id="GO:0035869">
    <property type="term" value="C:ciliary transition zone"/>
    <property type="evidence" value="ECO:0000314"/>
    <property type="project" value="GeneDB"/>
</dbReference>
<keyword evidence="1" id="KW-0853">WD repeat</keyword>
<dbReference type="eggNOG" id="KOG0266">
    <property type="taxonomic scope" value="Eukaryota"/>
</dbReference>
<evidence type="ECO:0000313" key="4">
    <source>
        <dbReference type="EMBL" id="EAN80368.1"/>
    </source>
</evidence>
<dbReference type="GO" id="GO:0044458">
    <property type="term" value="P:motile cilium assembly"/>
    <property type="evidence" value="ECO:0000318"/>
    <property type="project" value="GO_Central"/>
</dbReference>
<dbReference type="PANTHER" id="PTHR44499:SF1">
    <property type="entry name" value="JOUBERIN"/>
    <property type="match status" value="1"/>
</dbReference>
<dbReference type="GO" id="GO:0036064">
    <property type="term" value="C:ciliary basal body"/>
    <property type="evidence" value="ECO:0000318"/>
    <property type="project" value="GO_Central"/>
</dbReference>
<dbReference type="InParanoid" id="Q382B3"/>
<evidence type="ECO:0000313" key="5">
    <source>
        <dbReference type="Proteomes" id="UP000008524"/>
    </source>
</evidence>
<dbReference type="GeneID" id="3665300"/>
<dbReference type="STRING" id="185431.Q382B3"/>
<dbReference type="InterPro" id="IPR052803">
    <property type="entry name" value="Cilium-Associated_Jouberin"/>
</dbReference>
<evidence type="ECO:0000256" key="2">
    <source>
        <dbReference type="SAM" id="MobiDB-lite"/>
    </source>
</evidence>
<dbReference type="EMBL" id="CH464491">
    <property type="protein sequence ID" value="EAN80368.1"/>
    <property type="molecule type" value="Genomic_DNA"/>
</dbReference>
<dbReference type="PROSITE" id="PS50082">
    <property type="entry name" value="WD_REPEATS_2"/>
    <property type="match status" value="1"/>
</dbReference>
<dbReference type="GO" id="GO:0005737">
    <property type="term" value="C:cytoplasm"/>
    <property type="evidence" value="ECO:0006056"/>
    <property type="project" value="Others"/>
</dbReference>
<dbReference type="PANTHER" id="PTHR44499">
    <property type="entry name" value="JOUBERIN"/>
    <property type="match status" value="1"/>
</dbReference>
<organism evidence="4 5">
    <name type="scientific">Trypanosoma brucei brucei (strain 927/4 GUTat10.1)</name>
    <dbReference type="NCBI Taxonomy" id="185431"/>
    <lineage>
        <taxon>Eukaryota</taxon>
        <taxon>Discoba</taxon>
        <taxon>Euglenozoa</taxon>
        <taxon>Kinetoplastea</taxon>
        <taxon>Metakinetoplastina</taxon>
        <taxon>Trypanosomatida</taxon>
        <taxon>Trypanosomatidae</taxon>
        <taxon>Trypanosoma</taxon>
    </lineage>
</organism>
<dbReference type="KEGG" id="tbr:Tb11.01.5850"/>
<reference evidence="4 5" key="2">
    <citation type="journal article" date="2005" name="Science">
        <title>The genome of the African trypanosome Trypanosoma brucei.</title>
        <authorList>
            <person name="Berriman M."/>
            <person name="Ghedin E."/>
            <person name="Hertz-Fowler C."/>
            <person name="Blandin G."/>
            <person name="Renauld H."/>
            <person name="Bartholomeu D.C."/>
            <person name="Lennard N.J."/>
            <person name="Caler E."/>
            <person name="Hamlin N.E."/>
            <person name="Haas B."/>
            <person name="Bohme U."/>
            <person name="Hannick L."/>
            <person name="Aslett M.A."/>
            <person name="Shallom J."/>
            <person name="Marcello L."/>
            <person name="Hou L."/>
            <person name="Wickstead B."/>
            <person name="Alsmark U.C."/>
            <person name="Arrowsmith C."/>
            <person name="Atkin R.J."/>
            <person name="Barron A.J."/>
            <person name="Bringaud F."/>
            <person name="Brooks K."/>
            <person name="Carrington M."/>
            <person name="Cherevach I."/>
            <person name="Chillingworth T.J."/>
            <person name="Churcher C."/>
            <person name="Clark L.N."/>
            <person name="Corton C.H."/>
            <person name="Cronin A."/>
            <person name="Davies R.M."/>
            <person name="Doggett J."/>
            <person name="Djikeng A."/>
            <person name="Feldblyum T."/>
            <person name="Field M.C."/>
            <person name="Fraser A."/>
            <person name="Goodhead I."/>
            <person name="Hance Z."/>
            <person name="Harper D."/>
            <person name="Harris B.R."/>
            <person name="Hauser H."/>
            <person name="Hostetler J."/>
            <person name="Ivens A."/>
            <person name="Jagels K."/>
            <person name="Johnson D."/>
            <person name="Johnson J."/>
            <person name="Jones K."/>
            <person name="Kerhornou A.X."/>
            <person name="Koo H."/>
            <person name="Larke N."/>
            <person name="Landfear S."/>
            <person name="Larkin C."/>
            <person name="Leech V."/>
            <person name="Line A."/>
            <person name="Lord A."/>
            <person name="Macleod A."/>
            <person name="Mooney P.J."/>
            <person name="Moule S."/>
            <person name="Martin D.M."/>
            <person name="Morgan G.W."/>
            <person name="Mungall K."/>
            <person name="Norbertczak H."/>
            <person name="Ormond D."/>
            <person name="Pai G."/>
            <person name="Peacock C.S."/>
            <person name="Peterson J."/>
            <person name="Quail M.A."/>
            <person name="Rabbinowitsch E."/>
            <person name="Rajandream M.A."/>
            <person name="Reitter C."/>
            <person name="Salzberg S.L."/>
            <person name="Sanders M."/>
            <person name="Schobel S."/>
            <person name="Sharp S."/>
            <person name="Simmonds M."/>
            <person name="Simpson A.J."/>
            <person name="Tallon L."/>
            <person name="Turner C.M."/>
            <person name="Tait A."/>
            <person name="Tivey A.R."/>
            <person name="Van Aken S."/>
            <person name="Walker D."/>
            <person name="Wanless D."/>
            <person name="Wang S."/>
            <person name="White B."/>
            <person name="White O."/>
            <person name="Whitehead S."/>
            <person name="Woodward J."/>
            <person name="Wortman J."/>
            <person name="Adams M.D."/>
            <person name="Embley T.M."/>
            <person name="Gull K."/>
            <person name="Ullu E."/>
            <person name="Barry J.D."/>
            <person name="Fairlamb A.H."/>
            <person name="Opperdoes F."/>
            <person name="Barrell B.G."/>
            <person name="Donelson J.E."/>
            <person name="Hall N."/>
            <person name="Fraser C.M."/>
            <person name="Melville S.E."/>
            <person name="El-Sayed N.M."/>
        </authorList>
    </citation>
    <scope>NUCLEOTIDE SEQUENCE [LARGE SCALE GENOMIC DNA]</scope>
    <source>
        <strain evidence="4 5">927/4 GUTat10.1</strain>
    </source>
</reference>
<dbReference type="SUPFAM" id="SSF50978">
    <property type="entry name" value="WD40 repeat-like"/>
    <property type="match status" value="1"/>
</dbReference>
<evidence type="ECO:0000256" key="1">
    <source>
        <dbReference type="PROSITE-ProRule" id="PRU00221"/>
    </source>
</evidence>
<dbReference type="Proteomes" id="UP000008524">
    <property type="component" value="Chromosome 11"/>
</dbReference>
<dbReference type="Gene3D" id="2.130.10.10">
    <property type="entry name" value="YVTN repeat-like/Quinoprotein amine dehydrogenase"/>
    <property type="match status" value="2"/>
</dbReference>
<accession>Q382B3</accession>
<keyword evidence="3" id="KW-1133">Transmembrane helix</keyword>
<feature type="region of interest" description="Disordered" evidence="2">
    <location>
        <begin position="980"/>
        <end position="1009"/>
    </location>
</feature>
<protein>
    <submittedName>
        <fullName evidence="4">Uncharacterized protein</fullName>
    </submittedName>
</protein>
<dbReference type="Pfam" id="PF00400">
    <property type="entry name" value="WD40"/>
    <property type="match status" value="1"/>
</dbReference>
<proteinExistence type="predicted"/>